<keyword evidence="3" id="KW-1185">Reference proteome</keyword>
<dbReference type="STRING" id="1873176.BFN67_00945"/>
<dbReference type="Proteomes" id="UP000191905">
    <property type="component" value="Unassembled WGS sequence"/>
</dbReference>
<dbReference type="Gene3D" id="2.120.10.80">
    <property type="entry name" value="Kelch-type beta propeller"/>
    <property type="match status" value="1"/>
</dbReference>
<feature type="domain" description="DUF6242" evidence="1">
    <location>
        <begin position="79"/>
        <end position="318"/>
    </location>
</feature>
<dbReference type="InterPro" id="IPR015915">
    <property type="entry name" value="Kelch-typ_b-propeller"/>
</dbReference>
<dbReference type="AlphaFoldDB" id="A0A1V8RW83"/>
<dbReference type="InterPro" id="IPR036278">
    <property type="entry name" value="Sialidase_sf"/>
</dbReference>
<protein>
    <recommendedName>
        <fullName evidence="1">DUF6242 domain-containing protein</fullName>
    </recommendedName>
</protein>
<gene>
    <name evidence="2" type="ORF">BFN67_00945</name>
</gene>
<dbReference type="Pfam" id="PF25852">
    <property type="entry name" value="DUF6242_C"/>
    <property type="match status" value="1"/>
</dbReference>
<sequence length="322" mass="35823">MKLPVNRRDVLTFLAGAGTTAIIGGVGAEFIHDPDWIEVTPDEDQFEIRDSARGFIYQDKLWLCGGYMVGNVPRRDLLSSDDGINWTMVNPSTPFAAYSPITAHEGKMVATYPTVMTSVDGVMWQEHECTGDLPPLGSEKPILSFNGKLVLLTDKGNFILAGNTWKRVSSPFENRLAFRSVVHGGRIIVVGGALKIPNKVPERGYDKMTSLNEVWASDDPENPKSWERLAANAEWRDRMWPGFVSHEGWLYIIGGYVNQIGENVGNIWRSKDGGMWERVPTKHRPPARHAPTVFSHSGKIILLAGNTNAGTSVQNDIWIMYI</sequence>
<dbReference type="RefSeq" id="WP_080917705.1">
    <property type="nucleotide sequence ID" value="NZ_MDET01000001.1"/>
</dbReference>
<evidence type="ECO:0000259" key="1">
    <source>
        <dbReference type="Pfam" id="PF25852"/>
    </source>
</evidence>
<dbReference type="SUPFAM" id="SSF50939">
    <property type="entry name" value="Sialidases"/>
    <property type="match status" value="1"/>
</dbReference>
<comment type="caution">
    <text evidence="2">The sequence shown here is derived from an EMBL/GenBank/DDBJ whole genome shotgun (WGS) entry which is preliminary data.</text>
</comment>
<evidence type="ECO:0000313" key="3">
    <source>
        <dbReference type="Proteomes" id="UP000191905"/>
    </source>
</evidence>
<reference evidence="2 3" key="1">
    <citation type="journal article" date="2016" name="Int. J. Syst. Evol. Microbiol.">
        <title>Pseudaminobacter manganicus sp. nov., isolated from sludge of a manganese mine.</title>
        <authorList>
            <person name="Li J."/>
            <person name="Huang J."/>
            <person name="Liao S."/>
            <person name="Wang G."/>
        </authorList>
    </citation>
    <scope>NUCLEOTIDE SEQUENCE [LARGE SCALE GENOMIC DNA]</scope>
    <source>
        <strain evidence="2 3">JH-7</strain>
    </source>
</reference>
<proteinExistence type="predicted"/>
<name>A0A1V8RW83_9HYPH</name>
<dbReference type="EMBL" id="MDET01000001">
    <property type="protein sequence ID" value="OQM77442.1"/>
    <property type="molecule type" value="Genomic_DNA"/>
</dbReference>
<dbReference type="SUPFAM" id="SSF117281">
    <property type="entry name" value="Kelch motif"/>
    <property type="match status" value="1"/>
</dbReference>
<dbReference type="InterPro" id="IPR058667">
    <property type="entry name" value="DUF6242_C"/>
</dbReference>
<accession>A0A1V8RW83</accession>
<organism evidence="2 3">
    <name type="scientific">Manganibacter manganicus</name>
    <dbReference type="NCBI Taxonomy" id="1873176"/>
    <lineage>
        <taxon>Bacteria</taxon>
        <taxon>Pseudomonadati</taxon>
        <taxon>Pseudomonadota</taxon>
        <taxon>Alphaproteobacteria</taxon>
        <taxon>Hyphomicrobiales</taxon>
        <taxon>Phyllobacteriaceae</taxon>
        <taxon>Manganibacter</taxon>
    </lineage>
</organism>
<evidence type="ECO:0000313" key="2">
    <source>
        <dbReference type="EMBL" id="OQM77442.1"/>
    </source>
</evidence>